<dbReference type="AlphaFoldDB" id="A0A4Y2NID8"/>
<evidence type="ECO:0000313" key="2">
    <source>
        <dbReference type="Proteomes" id="UP000499080"/>
    </source>
</evidence>
<protein>
    <submittedName>
        <fullName evidence="1">Uncharacterized protein</fullName>
    </submittedName>
</protein>
<keyword evidence="2" id="KW-1185">Reference proteome</keyword>
<proteinExistence type="predicted"/>
<feature type="non-terminal residue" evidence="1">
    <location>
        <position position="69"/>
    </location>
</feature>
<accession>A0A4Y2NID8</accession>
<dbReference type="Proteomes" id="UP000499080">
    <property type="component" value="Unassembled WGS sequence"/>
</dbReference>
<organism evidence="1 2">
    <name type="scientific">Araneus ventricosus</name>
    <name type="common">Orbweaver spider</name>
    <name type="synonym">Epeira ventricosa</name>
    <dbReference type="NCBI Taxonomy" id="182803"/>
    <lineage>
        <taxon>Eukaryota</taxon>
        <taxon>Metazoa</taxon>
        <taxon>Ecdysozoa</taxon>
        <taxon>Arthropoda</taxon>
        <taxon>Chelicerata</taxon>
        <taxon>Arachnida</taxon>
        <taxon>Araneae</taxon>
        <taxon>Araneomorphae</taxon>
        <taxon>Entelegynae</taxon>
        <taxon>Araneoidea</taxon>
        <taxon>Araneidae</taxon>
        <taxon>Araneus</taxon>
    </lineage>
</organism>
<dbReference type="EMBL" id="BGPR01128000">
    <property type="protein sequence ID" value="GBN38564.1"/>
    <property type="molecule type" value="Genomic_DNA"/>
</dbReference>
<reference evidence="1 2" key="1">
    <citation type="journal article" date="2019" name="Sci. Rep.">
        <title>Orb-weaving spider Araneus ventricosus genome elucidates the spidroin gene catalogue.</title>
        <authorList>
            <person name="Kono N."/>
            <person name="Nakamura H."/>
            <person name="Ohtoshi R."/>
            <person name="Moran D.A.P."/>
            <person name="Shinohara A."/>
            <person name="Yoshida Y."/>
            <person name="Fujiwara M."/>
            <person name="Mori M."/>
            <person name="Tomita M."/>
            <person name="Arakawa K."/>
        </authorList>
    </citation>
    <scope>NUCLEOTIDE SEQUENCE [LARGE SCALE GENOMIC DNA]</scope>
</reference>
<comment type="caution">
    <text evidence="1">The sequence shown here is derived from an EMBL/GenBank/DDBJ whole genome shotgun (WGS) entry which is preliminary data.</text>
</comment>
<evidence type="ECO:0000313" key="1">
    <source>
        <dbReference type="EMBL" id="GBN38564.1"/>
    </source>
</evidence>
<gene>
    <name evidence="1" type="ORF">AVEN_243907_1</name>
</gene>
<sequence length="69" mass="7628">MAREDIAGSRGKGGPTRCYRGILQLLAHQCTCFFVVLMEICQIGQLFCNFVLFTTILKSFKSEVGTHAA</sequence>
<name>A0A4Y2NID8_ARAVE</name>